<dbReference type="EMBL" id="LJCR01000756">
    <property type="protein sequence ID" value="KPV51842.1"/>
    <property type="molecule type" value="Genomic_DNA"/>
</dbReference>
<feature type="coiled-coil region" evidence="1">
    <location>
        <begin position="79"/>
        <end position="120"/>
    </location>
</feature>
<dbReference type="AlphaFoldDB" id="A0A0P9DP21"/>
<keyword evidence="1" id="KW-0175">Coiled coil</keyword>
<evidence type="ECO:0000313" key="2">
    <source>
        <dbReference type="EMBL" id="KPV51842.1"/>
    </source>
</evidence>
<keyword evidence="3" id="KW-1185">Reference proteome</keyword>
<feature type="non-terminal residue" evidence="2">
    <location>
        <position position="1"/>
    </location>
</feature>
<organism evidence="2 3">
    <name type="scientific">Kouleothrix aurantiaca</name>
    <dbReference type="NCBI Taxonomy" id="186479"/>
    <lineage>
        <taxon>Bacteria</taxon>
        <taxon>Bacillati</taxon>
        <taxon>Chloroflexota</taxon>
        <taxon>Chloroflexia</taxon>
        <taxon>Chloroflexales</taxon>
        <taxon>Roseiflexineae</taxon>
        <taxon>Roseiflexaceae</taxon>
        <taxon>Kouleothrix</taxon>
    </lineage>
</organism>
<name>A0A0P9DP21_9CHLR</name>
<gene>
    <name evidence="2" type="ORF">SE17_18930</name>
</gene>
<protein>
    <submittedName>
        <fullName evidence="2">Uncharacterized protein</fullName>
    </submittedName>
</protein>
<proteinExistence type="predicted"/>
<comment type="caution">
    <text evidence="2">The sequence shown here is derived from an EMBL/GenBank/DDBJ whole genome shotgun (WGS) entry which is preliminary data.</text>
</comment>
<feature type="coiled-coil region" evidence="1">
    <location>
        <begin position="17"/>
        <end position="44"/>
    </location>
</feature>
<evidence type="ECO:0000256" key="1">
    <source>
        <dbReference type="SAM" id="Coils"/>
    </source>
</evidence>
<accession>A0A0P9DP21</accession>
<evidence type="ECO:0000313" key="3">
    <source>
        <dbReference type="Proteomes" id="UP000050509"/>
    </source>
</evidence>
<reference evidence="2 3" key="1">
    <citation type="submission" date="2015-09" db="EMBL/GenBank/DDBJ databases">
        <title>Draft genome sequence of Kouleothrix aurantiaca JCM 19913.</title>
        <authorList>
            <person name="Hemp J."/>
        </authorList>
    </citation>
    <scope>NUCLEOTIDE SEQUENCE [LARGE SCALE GENOMIC DNA]</scope>
    <source>
        <strain evidence="2 3">COM-B</strain>
    </source>
</reference>
<dbReference type="Proteomes" id="UP000050509">
    <property type="component" value="Unassembled WGS sequence"/>
</dbReference>
<sequence length="498" mass="53950">AQALVLRADLDVAAEPVERLKADLAATNEQLSASRTELANLRAQPSAAPAAAAPAADLSGELQRLHARRIVERGEAAFLSDQLAQLQSAAQERDALKGQLQSAQQENSQLKTELGNLQTMNTINGQVSPLRDLAPLQAVPRTFMNHTQLRDYFTKLLDKEWPAEAEARQSASLRALDMGGAGGDLRQSQIDSMVNNILGFYDQRTKQLVVVTERSAMGVRDRVTYAHEFTHSLQDQHYNLTALFAQTAGNSDAELAMKGLVEGDATLTMSLYARNNLGALDIANYQLEEFQSMDLGGLSFGASGPQVESATYFPYREGASFVAALYQQGGWKQVDAAFARPPRSTEQVLHPERYFAGDAPVAVPMPALALPGWRVLAEDTLCELYLRIYLEHVLTLDEASMACDGWGGDRYQVLGDEQGHLALALNTVWDDAAAAQRFADGVGVMVSGLGNASLLQSDAQGARWQLAGRQFLIRLSGTRVLVLHAPDAATLNAIAAKF</sequence>